<dbReference type="GO" id="GO:0016705">
    <property type="term" value="F:oxidoreductase activity, acting on paired donors, with incorporation or reduction of molecular oxygen"/>
    <property type="evidence" value="ECO:0007669"/>
    <property type="project" value="InterPro"/>
</dbReference>
<feature type="binding site" evidence="6">
    <location>
        <position position="256"/>
    </location>
    <ligand>
        <name>FMN</name>
        <dbReference type="ChEBI" id="CHEBI:58210"/>
    </ligand>
</feature>
<keyword evidence="2 6" id="KW-0288">FMN</keyword>
<evidence type="ECO:0000256" key="4">
    <source>
        <dbReference type="ARBA" id="ARBA00023033"/>
    </source>
</evidence>
<dbReference type="SUPFAM" id="SSF51679">
    <property type="entry name" value="Bacterial luciferase-like"/>
    <property type="match status" value="1"/>
</dbReference>
<evidence type="ECO:0000256" key="7">
    <source>
        <dbReference type="SAM" id="MobiDB-lite"/>
    </source>
</evidence>
<gene>
    <name evidence="9" type="ORF">NBM05_13835</name>
</gene>
<evidence type="ECO:0000259" key="8">
    <source>
        <dbReference type="Pfam" id="PF00296"/>
    </source>
</evidence>
<dbReference type="CDD" id="cd01095">
    <property type="entry name" value="Nitrilotriacetate_monoxgenase"/>
    <property type="match status" value="1"/>
</dbReference>
<dbReference type="InterPro" id="IPR016215">
    <property type="entry name" value="NTA_MOA"/>
</dbReference>
<reference evidence="9" key="1">
    <citation type="submission" date="2022-06" db="EMBL/GenBank/DDBJ databases">
        <title>Rothia sp. isolated from sandalwood seedling.</title>
        <authorList>
            <person name="Tuikhar N."/>
            <person name="Kirdat K."/>
            <person name="Thorat V."/>
            <person name="Swetha P."/>
            <person name="Padma S."/>
            <person name="Sundararaj R."/>
            <person name="Yadav A."/>
        </authorList>
    </citation>
    <scope>NUCLEOTIDE SEQUENCE</scope>
    <source>
        <strain evidence="9">AR01</strain>
    </source>
</reference>
<evidence type="ECO:0000256" key="5">
    <source>
        <dbReference type="ARBA" id="ARBA00033748"/>
    </source>
</evidence>
<dbReference type="PANTHER" id="PTHR30011:SF16">
    <property type="entry name" value="C2H2 FINGER DOMAIN TRANSCRIPTION FACTOR (EUROFUNG)-RELATED"/>
    <property type="match status" value="1"/>
</dbReference>
<dbReference type="Gene3D" id="3.20.20.30">
    <property type="entry name" value="Luciferase-like domain"/>
    <property type="match status" value="1"/>
</dbReference>
<dbReference type="Pfam" id="PF00296">
    <property type="entry name" value="Bac_luciferase"/>
    <property type="match status" value="1"/>
</dbReference>
<organism evidence="9 10">
    <name type="scientific">Rothia santali</name>
    <dbReference type="NCBI Taxonomy" id="2949643"/>
    <lineage>
        <taxon>Bacteria</taxon>
        <taxon>Bacillati</taxon>
        <taxon>Actinomycetota</taxon>
        <taxon>Actinomycetes</taxon>
        <taxon>Micrococcales</taxon>
        <taxon>Micrococcaceae</taxon>
        <taxon>Rothia</taxon>
    </lineage>
</organism>
<comment type="caution">
    <text evidence="9">The sequence shown here is derived from an EMBL/GenBank/DDBJ whole genome shotgun (WGS) entry which is preliminary data.</text>
</comment>
<evidence type="ECO:0000256" key="2">
    <source>
        <dbReference type="ARBA" id="ARBA00022643"/>
    </source>
</evidence>
<dbReference type="InterPro" id="IPR051260">
    <property type="entry name" value="Diverse_substr_monoxygenases"/>
</dbReference>
<feature type="binding site" evidence="6">
    <location>
        <position position="182"/>
    </location>
    <ligand>
        <name>FMN</name>
        <dbReference type="ChEBI" id="CHEBI:58210"/>
    </ligand>
</feature>
<dbReference type="AlphaFoldDB" id="A0A9X2KMD1"/>
<feature type="domain" description="Luciferase-like" evidence="8">
    <location>
        <begin position="64"/>
        <end position="419"/>
    </location>
</feature>
<evidence type="ECO:0000313" key="10">
    <source>
        <dbReference type="Proteomes" id="UP001139502"/>
    </source>
</evidence>
<keyword evidence="10" id="KW-1185">Reference proteome</keyword>
<dbReference type="EMBL" id="JANAFB010000049">
    <property type="protein sequence ID" value="MCP3427061.1"/>
    <property type="molecule type" value="Genomic_DNA"/>
</dbReference>
<evidence type="ECO:0000256" key="3">
    <source>
        <dbReference type="ARBA" id="ARBA00023002"/>
    </source>
</evidence>
<dbReference type="InterPro" id="IPR011251">
    <property type="entry name" value="Luciferase-like_dom"/>
</dbReference>
<keyword evidence="3" id="KW-0560">Oxidoreductase</keyword>
<dbReference type="InterPro" id="IPR036661">
    <property type="entry name" value="Luciferase-like_sf"/>
</dbReference>
<name>A0A9X2KMD1_9MICC</name>
<dbReference type="Proteomes" id="UP001139502">
    <property type="component" value="Unassembled WGS sequence"/>
</dbReference>
<dbReference type="NCBIfam" id="TIGR03860">
    <property type="entry name" value="FMN_nitrolo"/>
    <property type="match status" value="1"/>
</dbReference>
<keyword evidence="4" id="KW-0503">Monooxygenase</keyword>
<feature type="binding site" evidence="6">
    <location>
        <position position="186"/>
    </location>
    <ligand>
        <name>FMN</name>
        <dbReference type="ChEBI" id="CHEBI:58210"/>
    </ligand>
</feature>
<evidence type="ECO:0000256" key="6">
    <source>
        <dbReference type="PIRSR" id="PIRSR000337-1"/>
    </source>
</evidence>
<feature type="binding site" evidence="6">
    <location>
        <position position="132"/>
    </location>
    <ligand>
        <name>FMN</name>
        <dbReference type="ChEBI" id="CHEBI:58210"/>
    </ligand>
</feature>
<comment type="similarity">
    <text evidence="5">Belongs to the NtaA/SnaA/DszA monooxygenase family.</text>
</comment>
<feature type="region of interest" description="Disordered" evidence="7">
    <location>
        <begin position="1"/>
        <end position="39"/>
    </location>
</feature>
<keyword evidence="1 6" id="KW-0285">Flavoprotein</keyword>
<accession>A0A9X2KMD1</accession>
<dbReference type="PIRSF" id="PIRSF000337">
    <property type="entry name" value="NTA_MOA"/>
    <property type="match status" value="1"/>
</dbReference>
<proteinExistence type="inferred from homology"/>
<evidence type="ECO:0000313" key="9">
    <source>
        <dbReference type="EMBL" id="MCP3427061.1"/>
    </source>
</evidence>
<protein>
    <submittedName>
        <fullName evidence="9">LLM class flavin-dependent oxidoreductase</fullName>
    </submittedName>
</protein>
<dbReference type="PANTHER" id="PTHR30011">
    <property type="entry name" value="ALKANESULFONATE MONOOXYGENASE-RELATED"/>
    <property type="match status" value="1"/>
</dbReference>
<sequence>MSGRIDDSSPAAGSPRTDDSSPKQPSVPTGRGRSGGDAPRKRAHLNLFVYGCGHHKGAWRAPGSAVGRLGEIEYYEGLARTAERGLLDAVFFADGQSLDAPSLGDSPGWFLEPLTTLSAMARATERIGLVSTVSSTFYTPYHAARLLASLDHISRGRAGWNVVTSMFDVEARNHGMPAMPPHERRYERAEEFIDVVQALWSSWPGASLEADRSGRYVDPELIRDVAHAGEHFSVAGALNVPEPPQGRPVLFQAGASGPGRDLAARHAEGIYAVAYDLEQGVAYREDVRRRIGAAGRDPDDVVVMPGLVAYVGSTEAEARRKQAALDELLPAEASLRQLSRFVGRDCSGWELDAPVPELAPLEEFTGPQGRYATILRIVASERPTVRQLLGRLAAGGGHCTMVGTPESIADRIEEWLDRGGADGFNLMPPSLPGGLEDFVDHVVPELQRRGRFRTEYEGTTLRGHLGQR</sequence>
<dbReference type="RefSeq" id="WP_254168657.1">
    <property type="nucleotide sequence ID" value="NZ_JANAFB010000049.1"/>
</dbReference>
<evidence type="ECO:0000256" key="1">
    <source>
        <dbReference type="ARBA" id="ARBA00022630"/>
    </source>
</evidence>
<dbReference type="GO" id="GO:0004497">
    <property type="term" value="F:monooxygenase activity"/>
    <property type="evidence" value="ECO:0007669"/>
    <property type="project" value="UniProtKB-KW"/>
</dbReference>
<feature type="binding site" evidence="6">
    <location>
        <position position="94"/>
    </location>
    <ligand>
        <name>FMN</name>
        <dbReference type="ChEBI" id="CHEBI:58210"/>
    </ligand>
</feature>